<keyword evidence="6 8" id="KW-1133">Transmembrane helix</keyword>
<keyword evidence="3" id="KW-1003">Cell membrane</keyword>
<evidence type="ECO:0000256" key="2">
    <source>
        <dbReference type="ARBA" id="ARBA00022448"/>
    </source>
</evidence>
<proteinExistence type="predicted"/>
<gene>
    <name evidence="9" type="ORF">C7I84_03030</name>
</gene>
<feature type="transmembrane region" description="Helical" evidence="8">
    <location>
        <begin position="249"/>
        <end position="267"/>
    </location>
</feature>
<dbReference type="PANTHER" id="PTHR32196:SF21">
    <property type="entry name" value="ABC TRANSPORTER PERMEASE PROTEIN YPHD-RELATED"/>
    <property type="match status" value="1"/>
</dbReference>
<feature type="transmembrane region" description="Helical" evidence="8">
    <location>
        <begin position="171"/>
        <end position="192"/>
    </location>
</feature>
<protein>
    <submittedName>
        <fullName evidence="9">ABC transporter permease</fullName>
    </submittedName>
</protein>
<dbReference type="InterPro" id="IPR001851">
    <property type="entry name" value="ABC_transp_permease"/>
</dbReference>
<evidence type="ECO:0000256" key="4">
    <source>
        <dbReference type="ARBA" id="ARBA00022519"/>
    </source>
</evidence>
<dbReference type="CDD" id="cd06579">
    <property type="entry name" value="TM_PBP1_transp_AraH_like"/>
    <property type="match status" value="1"/>
</dbReference>
<feature type="transmembrane region" description="Helical" evidence="8">
    <location>
        <begin position="59"/>
        <end position="80"/>
    </location>
</feature>
<name>A0A2P7SS71_9HYPH</name>
<keyword evidence="4" id="KW-0997">Cell inner membrane</keyword>
<keyword evidence="5 8" id="KW-0812">Transmembrane</keyword>
<dbReference type="EMBL" id="PXYK01000002">
    <property type="protein sequence ID" value="PSJ65334.1"/>
    <property type="molecule type" value="Genomic_DNA"/>
</dbReference>
<dbReference type="Pfam" id="PF02653">
    <property type="entry name" value="BPD_transp_2"/>
    <property type="match status" value="1"/>
</dbReference>
<dbReference type="RefSeq" id="WP_106770674.1">
    <property type="nucleotide sequence ID" value="NZ_PXYK01000002.1"/>
</dbReference>
<feature type="transmembrane region" description="Helical" evidence="8">
    <location>
        <begin position="274"/>
        <end position="294"/>
    </location>
</feature>
<dbReference type="GO" id="GO:0022857">
    <property type="term" value="F:transmembrane transporter activity"/>
    <property type="evidence" value="ECO:0007669"/>
    <property type="project" value="InterPro"/>
</dbReference>
<evidence type="ECO:0000256" key="7">
    <source>
        <dbReference type="ARBA" id="ARBA00023136"/>
    </source>
</evidence>
<evidence type="ECO:0000256" key="8">
    <source>
        <dbReference type="SAM" id="Phobius"/>
    </source>
</evidence>
<dbReference type="PANTHER" id="PTHR32196">
    <property type="entry name" value="ABC TRANSPORTER PERMEASE PROTEIN YPHD-RELATED-RELATED"/>
    <property type="match status" value="1"/>
</dbReference>
<evidence type="ECO:0000256" key="3">
    <source>
        <dbReference type="ARBA" id="ARBA00022475"/>
    </source>
</evidence>
<dbReference type="Proteomes" id="UP000241229">
    <property type="component" value="Unassembled WGS sequence"/>
</dbReference>
<comment type="subcellular location">
    <subcellularLocation>
        <location evidence="1">Cell membrane</location>
        <topology evidence="1">Multi-pass membrane protein</topology>
    </subcellularLocation>
</comment>
<dbReference type="AlphaFoldDB" id="A0A2P7SS71"/>
<accession>A0A2P7SS71</accession>
<sequence>MSATVSIGSAGFSRSLKKNQGIVVVIALLVLLLVFGGFVSDRFRTTNNVMNILEQSTGLALVSLGQTLTILTGGIDLSVGSMISLLSTLTSGMIGGDASMVAPVIAGILLLGLAIGLVNGLLIIWLKVHPLIVTLGTGAVLQGLVLLYSLGPAGKVPRGFTYLAYGKVLGIPIGAVVVVVLFALVGAFLTYFRLGRYIYAVGDDDAGARLMGLPRAKVILVVYGFCGFCCALTAIYLTARFGVGQPYTGLNYTLASITPVVVGGTLLTGGKGGVLGTLLGVYLISLLNNVLNFMDVSTHYQLIAQGLIVIVAVSIYVEKRRRV</sequence>
<dbReference type="OrthoDB" id="192433at2"/>
<feature type="transmembrane region" description="Helical" evidence="8">
    <location>
        <begin position="131"/>
        <end position="151"/>
    </location>
</feature>
<organism evidence="9 10">
    <name type="scientific">Kumtagia ephedrae</name>
    <dbReference type="NCBI Taxonomy" id="2116701"/>
    <lineage>
        <taxon>Bacteria</taxon>
        <taxon>Pseudomonadati</taxon>
        <taxon>Pseudomonadota</taxon>
        <taxon>Alphaproteobacteria</taxon>
        <taxon>Hyphomicrobiales</taxon>
        <taxon>Phyllobacteriaceae</taxon>
        <taxon>Kumtagia</taxon>
    </lineage>
</organism>
<keyword evidence="2" id="KW-0813">Transport</keyword>
<reference evidence="9 10" key="1">
    <citation type="submission" date="2018-03" db="EMBL/GenBank/DDBJ databases">
        <title>The draft genome of Mesorhizobium sp. 6GN-30.</title>
        <authorList>
            <person name="Liu L."/>
            <person name="Li L."/>
            <person name="Wang T."/>
            <person name="Zhang X."/>
            <person name="Liang L."/>
        </authorList>
    </citation>
    <scope>NUCLEOTIDE SEQUENCE [LARGE SCALE GENOMIC DNA]</scope>
    <source>
        <strain evidence="9 10">6GN30</strain>
    </source>
</reference>
<evidence type="ECO:0000256" key="6">
    <source>
        <dbReference type="ARBA" id="ARBA00022989"/>
    </source>
</evidence>
<keyword evidence="7 8" id="KW-0472">Membrane</keyword>
<feature type="transmembrane region" description="Helical" evidence="8">
    <location>
        <begin position="20"/>
        <end position="39"/>
    </location>
</feature>
<comment type="caution">
    <text evidence="9">The sequence shown here is derived from an EMBL/GenBank/DDBJ whole genome shotgun (WGS) entry which is preliminary data.</text>
</comment>
<keyword evidence="10" id="KW-1185">Reference proteome</keyword>
<evidence type="ECO:0000313" key="9">
    <source>
        <dbReference type="EMBL" id="PSJ65334.1"/>
    </source>
</evidence>
<evidence type="ECO:0000256" key="1">
    <source>
        <dbReference type="ARBA" id="ARBA00004651"/>
    </source>
</evidence>
<evidence type="ECO:0000256" key="5">
    <source>
        <dbReference type="ARBA" id="ARBA00022692"/>
    </source>
</evidence>
<feature type="transmembrane region" description="Helical" evidence="8">
    <location>
        <begin position="100"/>
        <end position="124"/>
    </location>
</feature>
<feature type="transmembrane region" description="Helical" evidence="8">
    <location>
        <begin position="218"/>
        <end position="237"/>
    </location>
</feature>
<evidence type="ECO:0000313" key="10">
    <source>
        <dbReference type="Proteomes" id="UP000241229"/>
    </source>
</evidence>
<dbReference type="GO" id="GO:0005886">
    <property type="term" value="C:plasma membrane"/>
    <property type="evidence" value="ECO:0007669"/>
    <property type="project" value="UniProtKB-SubCell"/>
</dbReference>
<feature type="transmembrane region" description="Helical" evidence="8">
    <location>
        <begin position="300"/>
        <end position="317"/>
    </location>
</feature>